<dbReference type="Pfam" id="PF12867">
    <property type="entry name" value="DinB_2"/>
    <property type="match status" value="1"/>
</dbReference>
<dbReference type="Pfam" id="PF03781">
    <property type="entry name" value="FGE-sulfatase"/>
    <property type="match status" value="1"/>
</dbReference>
<evidence type="ECO:0000313" key="10">
    <source>
        <dbReference type="Proteomes" id="UP001145021"/>
    </source>
</evidence>
<keyword evidence="3" id="KW-0560">Oxidoreductase</keyword>
<evidence type="ECO:0000259" key="7">
    <source>
        <dbReference type="Pfam" id="PF10017"/>
    </source>
</evidence>
<dbReference type="InterPro" id="IPR017805">
    <property type="entry name" value="SAM_MeTrfase_EasF-type_put"/>
</dbReference>
<dbReference type="InterPro" id="IPR016187">
    <property type="entry name" value="CTDL_fold"/>
</dbReference>
<evidence type="ECO:0000313" key="9">
    <source>
        <dbReference type="EMBL" id="KAJ1642148.1"/>
    </source>
</evidence>
<protein>
    <submittedName>
        <fullName evidence="9">Uncharacterized protein</fullName>
    </submittedName>
</protein>
<dbReference type="InterPro" id="IPR019257">
    <property type="entry name" value="MeTrfase_dom"/>
</dbReference>
<dbReference type="Pfam" id="PF10017">
    <property type="entry name" value="Methyltransf_33"/>
    <property type="match status" value="1"/>
</dbReference>
<organism evidence="9 10">
    <name type="scientific">Coemansia asiatica</name>
    <dbReference type="NCBI Taxonomy" id="1052880"/>
    <lineage>
        <taxon>Eukaryota</taxon>
        <taxon>Fungi</taxon>
        <taxon>Fungi incertae sedis</taxon>
        <taxon>Zoopagomycota</taxon>
        <taxon>Kickxellomycotina</taxon>
        <taxon>Kickxellomycetes</taxon>
        <taxon>Kickxellales</taxon>
        <taxon>Kickxellaceae</taxon>
        <taxon>Coemansia</taxon>
    </lineage>
</organism>
<dbReference type="GO" id="GO:0008168">
    <property type="term" value="F:methyltransferase activity"/>
    <property type="evidence" value="ECO:0007669"/>
    <property type="project" value="UniProtKB-KW"/>
</dbReference>
<sequence>MNDSIHLEAHRRYVTDSSPDGAKASSVAALQTPAHPMYKFVDYRAAASPDSHKKVPPMVTRIIESLTKPKRIPEDGTSLNRSLPLVLLYDNKGLELFDRITYLPEYYLTDCEIEVLKSNIREIVAEIPDGSDVIELGCGALRKTQLLLEELDRVRSDIAYYAIDVMPLPLHKSLAELAQRFKNISFVALCGTYDEVLHHFKKAARPKTLLWLGSSVGNYSAADAYEFLGNIVERALVPNDAIIVGFDRKKDSDVVMDAYHDSENITAEFELNALRHANSIVADAVAVLRGNATLSDPSLDGLFDVSKFAYTGDYNQVLGRHSAYLRAREDIVIKWPAELLAIVKGICGSDQNLVIKRGELIFIEYSYKFGPAAPEMLARGCGLLHCAEWSDSRSYYTLNLFRKPPATISPLPAATIAAESIEQSDVSAFGHVQKLQALLQNIKTLRQPSSIPQISEWKHLWSVWDLLTLEIISRDQMLEKPIDLRHPFIFYLGHLPAFTDIHLSRAESAPLTEPAIYAEWFERGIDPNILDPSKCHSHSTPPSEWPEINDILAYRDRVRARIVDWLTVHEKQSERNTSADAARHVWMSFEHEAMHIETMLYMVLQMDPACIRSPIDMRFAPKANDCTPNVDWISFNGGLDIKIGLANDCEAALRDASLPQRHVFGWDNEGPQTSVDIQPFSVRIQPITNGEYLEFVIDQRRNSNDSSAVAEKTVPKSWIKLASGEYGVRTVVGNPSVSTSEASLWPVFVSQTQASAYASWCGKRLPTEAEWTHASRTYHLAWSLSQISESTAHTYNQKSREPVDKYLERLLAAYEIDASEFEWPPYDMFVPENANIDFAHWHPLPEATNKSVGRYTTNGLQTGLPEARFVGNGWEWTCTQFHPFDGFAASSMYPGYSADFFDFSNSGDQDSTHYVVKGASYATHRRIAQRQTFRNWYQRGYPYVLATFRLCK</sequence>
<dbReference type="SUPFAM" id="SSF56436">
    <property type="entry name" value="C-type lectin-like"/>
    <property type="match status" value="1"/>
</dbReference>
<keyword evidence="10" id="KW-1185">Reference proteome</keyword>
<dbReference type="Proteomes" id="UP001145021">
    <property type="component" value="Unassembled WGS sequence"/>
</dbReference>
<evidence type="ECO:0000259" key="6">
    <source>
        <dbReference type="Pfam" id="PF03781"/>
    </source>
</evidence>
<keyword evidence="2" id="KW-0808">Transferase</keyword>
<evidence type="ECO:0000256" key="4">
    <source>
        <dbReference type="ARBA" id="ARBA00023004"/>
    </source>
</evidence>
<feature type="domain" description="DinB-like" evidence="8">
    <location>
        <begin position="469"/>
        <end position="599"/>
    </location>
</feature>
<dbReference type="Gene3D" id="3.90.1580.10">
    <property type="entry name" value="paralog of FGE (formylglycine-generating enzyme)"/>
    <property type="match status" value="1"/>
</dbReference>
<keyword evidence="1" id="KW-0489">Methyltransferase</keyword>
<dbReference type="InterPro" id="IPR024775">
    <property type="entry name" value="DinB-like"/>
</dbReference>
<name>A0A9W8CH51_9FUNG</name>
<dbReference type="NCBIfam" id="TIGR03439">
    <property type="entry name" value="methyl_EasF"/>
    <property type="match status" value="1"/>
</dbReference>
<dbReference type="InterPro" id="IPR042095">
    <property type="entry name" value="SUMF_sf"/>
</dbReference>
<dbReference type="InterPro" id="IPR029063">
    <property type="entry name" value="SAM-dependent_MTases_sf"/>
</dbReference>
<dbReference type="PANTHER" id="PTHR43397">
    <property type="entry name" value="ERGOTHIONEINE BIOSYNTHESIS PROTEIN 1"/>
    <property type="match status" value="1"/>
</dbReference>
<dbReference type="EMBL" id="JANBOH010000468">
    <property type="protein sequence ID" value="KAJ1642148.1"/>
    <property type="molecule type" value="Genomic_DNA"/>
</dbReference>
<gene>
    <name evidence="9" type="ORF">LPJ64_005974</name>
</gene>
<dbReference type="GO" id="GO:0032259">
    <property type="term" value="P:methylation"/>
    <property type="evidence" value="ECO:0007669"/>
    <property type="project" value="UniProtKB-KW"/>
</dbReference>
<accession>A0A9W8CH51</accession>
<dbReference type="Gene3D" id="3.40.50.150">
    <property type="entry name" value="Vaccinia Virus protein VP39"/>
    <property type="match status" value="1"/>
</dbReference>
<reference evidence="9" key="1">
    <citation type="submission" date="2022-07" db="EMBL/GenBank/DDBJ databases">
        <title>Phylogenomic reconstructions and comparative analyses of Kickxellomycotina fungi.</title>
        <authorList>
            <person name="Reynolds N.K."/>
            <person name="Stajich J.E."/>
            <person name="Barry K."/>
            <person name="Grigoriev I.V."/>
            <person name="Crous P."/>
            <person name="Smith M.E."/>
        </authorList>
    </citation>
    <scope>NUCLEOTIDE SEQUENCE</scope>
    <source>
        <strain evidence="9">NBRC 105413</strain>
    </source>
</reference>
<feature type="domain" description="Histidine-specific methyltransferase SAM-dependent" evidence="7">
    <location>
        <begin position="80"/>
        <end position="402"/>
    </location>
</feature>
<feature type="domain" description="Sulfatase-modifying factor enzyme-like" evidence="6">
    <location>
        <begin position="664"/>
        <end position="950"/>
    </location>
</feature>
<evidence type="ECO:0000256" key="3">
    <source>
        <dbReference type="ARBA" id="ARBA00023002"/>
    </source>
</evidence>
<evidence type="ECO:0000256" key="2">
    <source>
        <dbReference type="ARBA" id="ARBA00022679"/>
    </source>
</evidence>
<keyword evidence="4" id="KW-0408">Iron</keyword>
<dbReference type="InterPro" id="IPR005532">
    <property type="entry name" value="SUMF_dom"/>
</dbReference>
<evidence type="ECO:0000256" key="1">
    <source>
        <dbReference type="ARBA" id="ARBA00022603"/>
    </source>
</evidence>
<dbReference type="PANTHER" id="PTHR43397:SF1">
    <property type="entry name" value="ERGOTHIONEINE BIOSYNTHESIS PROTEIN 1"/>
    <property type="match status" value="1"/>
</dbReference>
<evidence type="ECO:0000259" key="8">
    <source>
        <dbReference type="Pfam" id="PF12867"/>
    </source>
</evidence>
<proteinExistence type="predicted"/>
<evidence type="ECO:0000256" key="5">
    <source>
        <dbReference type="ARBA" id="ARBA00037882"/>
    </source>
</evidence>
<comment type="pathway">
    <text evidence="5">Amino-acid biosynthesis; ergothioneine biosynthesis.</text>
</comment>
<comment type="caution">
    <text evidence="9">The sequence shown here is derived from an EMBL/GenBank/DDBJ whole genome shotgun (WGS) entry which is preliminary data.</text>
</comment>
<dbReference type="AlphaFoldDB" id="A0A9W8CH51"/>
<dbReference type="InterPro" id="IPR051128">
    <property type="entry name" value="EgtD_Methyltrsf_superfamily"/>
</dbReference>